<dbReference type="HOGENOM" id="CLU_102467_0_0_5"/>
<dbReference type="Gene3D" id="2.60.120.200">
    <property type="match status" value="1"/>
</dbReference>
<dbReference type="Pfam" id="PF13385">
    <property type="entry name" value="Laminin_G_3"/>
    <property type="match status" value="1"/>
</dbReference>
<dbReference type="SUPFAM" id="SSF49899">
    <property type="entry name" value="Concanavalin A-like lectins/glucanases"/>
    <property type="match status" value="1"/>
</dbReference>
<dbReference type="Proteomes" id="UP000001868">
    <property type="component" value="Chromosome"/>
</dbReference>
<name>B4RHA0_PHEZH</name>
<evidence type="ECO:0000313" key="1">
    <source>
        <dbReference type="EMBL" id="ACG79048.1"/>
    </source>
</evidence>
<dbReference type="eggNOG" id="ENOG5030UQ2">
    <property type="taxonomic scope" value="Bacteria"/>
</dbReference>
<reference evidence="1 2" key="1">
    <citation type="journal article" date="2008" name="BMC Genomics">
        <title>Complete genome of Phenylobacterium zucineum - a novel facultative intracellular bacterium isolated from human erythroleukemia cell line K562.</title>
        <authorList>
            <person name="Luo Y."/>
            <person name="Xu X."/>
            <person name="Ding Z."/>
            <person name="Liu Z."/>
            <person name="Zhang B."/>
            <person name="Yan Z."/>
            <person name="Sun J."/>
            <person name="Hu S."/>
            <person name="Hu X."/>
        </authorList>
    </citation>
    <scope>NUCLEOTIDE SEQUENCE [LARGE SCALE GENOMIC DNA]</scope>
    <source>
        <strain evidence="1 2">HLK1</strain>
    </source>
</reference>
<accession>B4RHA0</accession>
<evidence type="ECO:0008006" key="3">
    <source>
        <dbReference type="Google" id="ProtNLM"/>
    </source>
</evidence>
<dbReference type="InterPro" id="IPR013320">
    <property type="entry name" value="ConA-like_dom_sf"/>
</dbReference>
<dbReference type="STRING" id="450851.PHZ_c2639"/>
<evidence type="ECO:0000313" key="2">
    <source>
        <dbReference type="Proteomes" id="UP000001868"/>
    </source>
</evidence>
<gene>
    <name evidence="1" type="ordered locus">PHZ_c2639</name>
</gene>
<proteinExistence type="predicted"/>
<dbReference type="AlphaFoldDB" id="B4RHA0"/>
<dbReference type="KEGG" id="pzu:PHZ_c2639"/>
<sequence length="230" mass="24341">MLAGAGAAALGGPAAARLRETLWTLDRLERIGGHAPQVLGAPKLSDSPWGPAAAFDGEDDALLVPEHPLAGAGAFTIEALIRPDGGRIEQRWLHLAQDAEDPGVSGGTRMLFEIRVAGAGWYLDAFIKGPGYALTLVAPEKLHPLGEWRRVTQVCDGRRYAAFVDGVLQAQGQVDFKPQGPGRTSIGVRMNRVDWFRGAIRELRFMPQAVWPGAVDGHQGGPSGVGAGSP</sequence>
<keyword evidence="2" id="KW-1185">Reference proteome</keyword>
<dbReference type="EMBL" id="CP000747">
    <property type="protein sequence ID" value="ACG79048.1"/>
    <property type="molecule type" value="Genomic_DNA"/>
</dbReference>
<organism evidence="1 2">
    <name type="scientific">Phenylobacterium zucineum (strain HLK1)</name>
    <dbReference type="NCBI Taxonomy" id="450851"/>
    <lineage>
        <taxon>Bacteria</taxon>
        <taxon>Pseudomonadati</taxon>
        <taxon>Pseudomonadota</taxon>
        <taxon>Alphaproteobacteria</taxon>
        <taxon>Caulobacterales</taxon>
        <taxon>Caulobacteraceae</taxon>
        <taxon>Phenylobacterium</taxon>
    </lineage>
</organism>
<protein>
    <recommendedName>
        <fullName evidence="3">LamG-like jellyroll fold domain-containing protein</fullName>
    </recommendedName>
</protein>